<protein>
    <submittedName>
        <fullName evidence="1">Uncharacterized protein</fullName>
    </submittedName>
</protein>
<accession>A0A841HW12</accession>
<organism evidence="1 2">
    <name type="scientific">Povalibacter uvarum</name>
    <dbReference type="NCBI Taxonomy" id="732238"/>
    <lineage>
        <taxon>Bacteria</taxon>
        <taxon>Pseudomonadati</taxon>
        <taxon>Pseudomonadota</taxon>
        <taxon>Gammaproteobacteria</taxon>
        <taxon>Steroidobacterales</taxon>
        <taxon>Steroidobacteraceae</taxon>
        <taxon>Povalibacter</taxon>
    </lineage>
</organism>
<evidence type="ECO:0000313" key="1">
    <source>
        <dbReference type="EMBL" id="MBB6096390.1"/>
    </source>
</evidence>
<evidence type="ECO:0000313" key="2">
    <source>
        <dbReference type="Proteomes" id="UP000588068"/>
    </source>
</evidence>
<name>A0A841HW12_9GAMM</name>
<dbReference type="RefSeq" id="WP_184335772.1">
    <property type="nucleotide sequence ID" value="NZ_JACHHZ010000007.1"/>
</dbReference>
<gene>
    <name evidence="1" type="ORF">HNQ60_005312</name>
</gene>
<keyword evidence="2" id="KW-1185">Reference proteome</keyword>
<dbReference type="Proteomes" id="UP000588068">
    <property type="component" value="Unassembled WGS sequence"/>
</dbReference>
<dbReference type="AlphaFoldDB" id="A0A841HW12"/>
<dbReference type="EMBL" id="JACHHZ010000007">
    <property type="protein sequence ID" value="MBB6096390.1"/>
    <property type="molecule type" value="Genomic_DNA"/>
</dbReference>
<comment type="caution">
    <text evidence="1">The sequence shown here is derived from an EMBL/GenBank/DDBJ whole genome shotgun (WGS) entry which is preliminary data.</text>
</comment>
<proteinExistence type="predicted"/>
<sequence length="100" mass="10881">MFRSLTFFPLPYLLASMARLRPLRDFVVQRASTVLSASGALCGMTGTALLSAHPGQTTAVFALYSGSAAAWMTVGYLTRQRWLLASNIAYLMLALKGLMF</sequence>
<reference evidence="1 2" key="1">
    <citation type="submission" date="2020-08" db="EMBL/GenBank/DDBJ databases">
        <title>Genomic Encyclopedia of Type Strains, Phase IV (KMG-IV): sequencing the most valuable type-strain genomes for metagenomic binning, comparative biology and taxonomic classification.</title>
        <authorList>
            <person name="Goeker M."/>
        </authorList>
    </citation>
    <scope>NUCLEOTIDE SEQUENCE [LARGE SCALE GENOMIC DNA]</scope>
    <source>
        <strain evidence="1 2">DSM 26723</strain>
    </source>
</reference>